<evidence type="ECO:0000313" key="3">
    <source>
        <dbReference type="Proteomes" id="UP000601435"/>
    </source>
</evidence>
<protein>
    <recommendedName>
        <fullName evidence="4">Saposin B-type domain-containing protein</fullName>
    </recommendedName>
</protein>
<evidence type="ECO:0000256" key="1">
    <source>
        <dbReference type="SAM" id="SignalP"/>
    </source>
</evidence>
<evidence type="ECO:0008006" key="4">
    <source>
        <dbReference type="Google" id="ProtNLM"/>
    </source>
</evidence>
<dbReference type="EMBL" id="CAJNJA010010487">
    <property type="protein sequence ID" value="CAE7258249.1"/>
    <property type="molecule type" value="Genomic_DNA"/>
</dbReference>
<dbReference type="Proteomes" id="UP000601435">
    <property type="component" value="Unassembled WGS sequence"/>
</dbReference>
<name>A0A812M4T1_9DINO</name>
<evidence type="ECO:0000313" key="2">
    <source>
        <dbReference type="EMBL" id="CAE7258249.1"/>
    </source>
</evidence>
<sequence length="238" mass="26126">MQLSSQHVSLSSMPLLVLLVLLMAGRGQCHDGPDHELLAAIKRQMDSIPEPPVDITQIRKDLRCTYCHAVASTFTRALDAKTKALPPSRHGLKEEECSASGLMTRCSSDPSCAGFPRQAGAVRMQVAAARTWREGGITVETVDLATGNPGPPSDNPGYIKVLVEACEKPVQPGDLESQHFEARHLKWLCGDILQTLGEEDVWELFQKHAEVPAARLCSRKLRLCPKESPRRRNAMGDL</sequence>
<accession>A0A812M4T1</accession>
<feature type="signal peptide" evidence="1">
    <location>
        <begin position="1"/>
        <end position="29"/>
    </location>
</feature>
<comment type="caution">
    <text evidence="2">The sequence shown here is derived from an EMBL/GenBank/DDBJ whole genome shotgun (WGS) entry which is preliminary data.</text>
</comment>
<reference evidence="2" key="1">
    <citation type="submission" date="2021-02" db="EMBL/GenBank/DDBJ databases">
        <authorList>
            <person name="Dougan E. K."/>
            <person name="Rhodes N."/>
            <person name="Thang M."/>
            <person name="Chan C."/>
        </authorList>
    </citation>
    <scope>NUCLEOTIDE SEQUENCE</scope>
</reference>
<feature type="chain" id="PRO_5032269576" description="Saposin B-type domain-containing protein" evidence="1">
    <location>
        <begin position="30"/>
        <end position="238"/>
    </location>
</feature>
<keyword evidence="1" id="KW-0732">Signal</keyword>
<organism evidence="2 3">
    <name type="scientific">Symbiodinium necroappetens</name>
    <dbReference type="NCBI Taxonomy" id="1628268"/>
    <lineage>
        <taxon>Eukaryota</taxon>
        <taxon>Sar</taxon>
        <taxon>Alveolata</taxon>
        <taxon>Dinophyceae</taxon>
        <taxon>Suessiales</taxon>
        <taxon>Symbiodiniaceae</taxon>
        <taxon>Symbiodinium</taxon>
    </lineage>
</organism>
<keyword evidence="3" id="KW-1185">Reference proteome</keyword>
<dbReference type="AlphaFoldDB" id="A0A812M4T1"/>
<dbReference type="OrthoDB" id="424678at2759"/>
<proteinExistence type="predicted"/>
<gene>
    <name evidence="2" type="ORF">SNEC2469_LOCUS5790</name>
</gene>